<evidence type="ECO:0000256" key="1">
    <source>
        <dbReference type="SAM" id="MobiDB-lite"/>
    </source>
</evidence>
<name>A0A8S1FBZ9_9PELO</name>
<dbReference type="Pfam" id="PF09808">
    <property type="entry name" value="SNAPC1"/>
    <property type="match status" value="1"/>
</dbReference>
<accession>A0A8S1FBZ9</accession>
<protein>
    <submittedName>
        <fullName evidence="2">Uncharacterized protein</fullName>
    </submittedName>
</protein>
<feature type="region of interest" description="Disordered" evidence="1">
    <location>
        <begin position="428"/>
        <end position="458"/>
    </location>
</feature>
<reference evidence="2 3" key="1">
    <citation type="submission" date="2020-04" db="EMBL/GenBank/DDBJ databases">
        <authorList>
            <person name="Laetsch R D."/>
            <person name="Stevens L."/>
            <person name="Kumar S."/>
            <person name="Blaxter L. M."/>
        </authorList>
    </citation>
    <scope>NUCLEOTIDE SEQUENCE [LARGE SCALE GENOMIC DNA]</scope>
</reference>
<feature type="compositionally biased region" description="Polar residues" evidence="1">
    <location>
        <begin position="428"/>
        <end position="447"/>
    </location>
</feature>
<dbReference type="EMBL" id="CADEPM010000010">
    <property type="protein sequence ID" value="CAB3410219.1"/>
    <property type="molecule type" value="Genomic_DNA"/>
</dbReference>
<evidence type="ECO:0000313" key="2">
    <source>
        <dbReference type="EMBL" id="CAB3410219.1"/>
    </source>
</evidence>
<feature type="compositionally biased region" description="Polar residues" evidence="1">
    <location>
        <begin position="244"/>
        <end position="270"/>
    </location>
</feature>
<keyword evidence="3" id="KW-1185">Reference proteome</keyword>
<dbReference type="GO" id="GO:0042796">
    <property type="term" value="P:snRNA transcription by RNA polymerase III"/>
    <property type="evidence" value="ECO:0007669"/>
    <property type="project" value="TreeGrafter"/>
</dbReference>
<dbReference type="AlphaFoldDB" id="A0A8S1FBZ9"/>
<proteinExistence type="predicted"/>
<dbReference type="Proteomes" id="UP000494206">
    <property type="component" value="Unassembled WGS sequence"/>
</dbReference>
<dbReference type="InterPro" id="IPR019188">
    <property type="entry name" value="SNAPC1"/>
</dbReference>
<feature type="region of interest" description="Disordered" evidence="1">
    <location>
        <begin position="243"/>
        <end position="300"/>
    </location>
</feature>
<dbReference type="GO" id="GO:0043565">
    <property type="term" value="F:sequence-specific DNA binding"/>
    <property type="evidence" value="ECO:0007669"/>
    <property type="project" value="TreeGrafter"/>
</dbReference>
<evidence type="ECO:0000313" key="3">
    <source>
        <dbReference type="Proteomes" id="UP000494206"/>
    </source>
</evidence>
<comment type="caution">
    <text evidence="2">The sequence shown here is derived from an EMBL/GenBank/DDBJ whole genome shotgun (WGS) entry which is preliminary data.</text>
</comment>
<dbReference type="GO" id="GO:0042795">
    <property type="term" value="P:snRNA transcription by RNA polymerase II"/>
    <property type="evidence" value="ECO:0007669"/>
    <property type="project" value="TreeGrafter"/>
</dbReference>
<dbReference type="PANTHER" id="PTHR15131:SF3">
    <property type="entry name" value="SNRNA-ACTIVATING PROTEIN COMPLEX SUBUNIT 1"/>
    <property type="match status" value="1"/>
</dbReference>
<gene>
    <name evidence="2" type="ORF">CBOVIS_LOCUS11773</name>
</gene>
<feature type="region of interest" description="Disordered" evidence="1">
    <location>
        <begin position="470"/>
        <end position="491"/>
    </location>
</feature>
<organism evidence="2 3">
    <name type="scientific">Caenorhabditis bovis</name>
    <dbReference type="NCBI Taxonomy" id="2654633"/>
    <lineage>
        <taxon>Eukaryota</taxon>
        <taxon>Metazoa</taxon>
        <taxon>Ecdysozoa</taxon>
        <taxon>Nematoda</taxon>
        <taxon>Chromadorea</taxon>
        <taxon>Rhabditida</taxon>
        <taxon>Rhabditina</taxon>
        <taxon>Rhabditomorpha</taxon>
        <taxon>Rhabditoidea</taxon>
        <taxon>Rhabditidae</taxon>
        <taxon>Peloderinae</taxon>
        <taxon>Caenorhabditis</taxon>
    </lineage>
</organism>
<sequence>MASQACPSTPYVGTGIKQDLQSLYKKFADVSSLRIKDFAEVYRRNNFDKIYSRRISQSEYYEFAELLLQHAASYFREIDSVGEVRSLQQRIFGVYATYALYSTQPKDLMIPVRVTTTHVRELVTFQDEVSKLQLFDVVACIQNLIGKNAFQINRFQSAYDPAVHKKELVEDKNSESIAATVEPFEEMERTLNKDLFKELEYLHKTYVHVKKQLNLNQSGISLVDKRNPLEECQKIMEKFKNGLEASTSGTSSTEPSCSYGNEPVGTSRSNVRAKAYSAEMKVQRHRRYVDPGMEEPSQPKTFGDIARQLLAESEPAQGSSEGPSTTPFKEPKKQNKRKSTSDFAAGYLDDDAIAMSTLIESQTALLKRFQPEAQVENEEISKRRTIAAKVQAPKRKSNPNIREALEQTFGAMPSTSIPINLFDLPQSSSSNFEVQAGPSSGKNQTQPGPSPKPHMSIDWSARLKRMNQMERAADKTLEKIQSKVKLDGDLN</sequence>
<dbReference type="PANTHER" id="PTHR15131">
    <property type="entry name" value="SMALL NUCLEAR RNA ACTIVATING COMPLEX, POLYPEPTIDE 1"/>
    <property type="match status" value="1"/>
</dbReference>
<dbReference type="GO" id="GO:0019185">
    <property type="term" value="C:snRNA-activating protein complex"/>
    <property type="evidence" value="ECO:0007669"/>
    <property type="project" value="TreeGrafter"/>
</dbReference>
<dbReference type="OrthoDB" id="20127at2759"/>
<feature type="compositionally biased region" description="Polar residues" evidence="1">
    <location>
        <begin position="316"/>
        <end position="327"/>
    </location>
</feature>
<feature type="region of interest" description="Disordered" evidence="1">
    <location>
        <begin position="313"/>
        <end position="340"/>
    </location>
</feature>